<evidence type="ECO:0000313" key="2">
    <source>
        <dbReference type="Proteomes" id="UP000187172"/>
    </source>
</evidence>
<dbReference type="Proteomes" id="UP000187172">
    <property type="component" value="Unassembled WGS sequence"/>
</dbReference>
<evidence type="ECO:0000313" key="1">
    <source>
        <dbReference type="EMBL" id="OMF44291.1"/>
    </source>
</evidence>
<proteinExistence type="predicted"/>
<evidence type="ECO:0008006" key="3">
    <source>
        <dbReference type="Google" id="ProtNLM"/>
    </source>
</evidence>
<accession>A0A1R1DXJ4</accession>
<organism evidence="1 2">
    <name type="scientific">Paenibacillus rhizosphaerae</name>
    <dbReference type="NCBI Taxonomy" id="297318"/>
    <lineage>
        <taxon>Bacteria</taxon>
        <taxon>Bacillati</taxon>
        <taxon>Bacillota</taxon>
        <taxon>Bacilli</taxon>
        <taxon>Bacillales</taxon>
        <taxon>Paenibacillaceae</taxon>
        <taxon>Paenibacillus</taxon>
    </lineage>
</organism>
<dbReference type="EMBL" id="MRTP01000026">
    <property type="protein sequence ID" value="OMF44291.1"/>
    <property type="molecule type" value="Genomic_DNA"/>
</dbReference>
<gene>
    <name evidence="1" type="ORF">BK138_34785</name>
</gene>
<dbReference type="AlphaFoldDB" id="A0A1R1DXJ4"/>
<name>A0A1R1DXJ4_9BACL</name>
<reference evidence="1 2" key="1">
    <citation type="submission" date="2016-11" db="EMBL/GenBank/DDBJ databases">
        <title>Paenibacillus species isolates.</title>
        <authorList>
            <person name="Beno S.M."/>
        </authorList>
    </citation>
    <scope>NUCLEOTIDE SEQUENCE [LARGE SCALE GENOMIC DNA]</scope>
    <source>
        <strain evidence="1 2">FSL R5-0378</strain>
    </source>
</reference>
<keyword evidence="2" id="KW-1185">Reference proteome</keyword>
<dbReference type="RefSeq" id="WP_076176969.1">
    <property type="nucleotide sequence ID" value="NZ_MRTP01000026.1"/>
</dbReference>
<protein>
    <recommendedName>
        <fullName evidence="3">DUF2508 domain-containing protein</fullName>
    </recommendedName>
</protein>
<comment type="caution">
    <text evidence="1">The sequence shown here is derived from an EMBL/GenBank/DDBJ whole genome shotgun (WGS) entry which is preliminary data.</text>
</comment>
<sequence>MTWFKRNKSGMSAQQYKEEQEEKWIVYNDVQNAHAEWERARLRFEEALGQDQIDYAIYMLEAAERKYQMHLKQAKDIGLNRVQMITREASAAARGMGTRTMSH</sequence>
<dbReference type="STRING" id="297318.BK138_34785"/>